<protein>
    <submittedName>
        <fullName evidence="3">Chitin binding Peritrophin-A domain-containing protein</fullName>
    </submittedName>
</protein>
<keyword evidence="1" id="KW-0732">Signal</keyword>
<feature type="chain" id="PRO_5012253009" evidence="1">
    <location>
        <begin position="20"/>
        <end position="85"/>
    </location>
</feature>
<dbReference type="Proteomes" id="UP000186917">
    <property type="component" value="Unassembled WGS sequence"/>
</dbReference>
<dbReference type="EMBL" id="FTOR01000006">
    <property type="protein sequence ID" value="SIT23812.1"/>
    <property type="molecule type" value="Genomic_DNA"/>
</dbReference>
<reference evidence="4" key="1">
    <citation type="submission" date="2017-01" db="EMBL/GenBank/DDBJ databases">
        <authorList>
            <person name="Varghese N."/>
            <person name="Submissions S."/>
        </authorList>
    </citation>
    <scope>NUCLEOTIDE SEQUENCE [LARGE SCALE GENOMIC DNA]</scope>
    <source>
        <strain evidence="4">DSM 21054</strain>
    </source>
</reference>
<dbReference type="GO" id="GO:0008061">
    <property type="term" value="F:chitin binding"/>
    <property type="evidence" value="ECO:0007669"/>
    <property type="project" value="InterPro"/>
</dbReference>
<keyword evidence="4" id="KW-1185">Reference proteome</keyword>
<dbReference type="SMART" id="SM00494">
    <property type="entry name" value="ChtBD2"/>
    <property type="match status" value="1"/>
</dbReference>
<dbReference type="OrthoDB" id="4304345at2"/>
<organism evidence="3 4">
    <name type="scientific">Filimonas lacunae</name>
    <dbReference type="NCBI Taxonomy" id="477680"/>
    <lineage>
        <taxon>Bacteria</taxon>
        <taxon>Pseudomonadati</taxon>
        <taxon>Bacteroidota</taxon>
        <taxon>Chitinophagia</taxon>
        <taxon>Chitinophagales</taxon>
        <taxon>Chitinophagaceae</taxon>
        <taxon>Filimonas</taxon>
    </lineage>
</organism>
<feature type="domain" description="Chitin-binding type-2" evidence="2">
    <location>
        <begin position="22"/>
        <end position="80"/>
    </location>
</feature>
<evidence type="ECO:0000256" key="1">
    <source>
        <dbReference type="SAM" id="SignalP"/>
    </source>
</evidence>
<dbReference type="InterPro" id="IPR002557">
    <property type="entry name" value="Chitin-bd_dom"/>
</dbReference>
<evidence type="ECO:0000313" key="3">
    <source>
        <dbReference type="EMBL" id="SIT23812.1"/>
    </source>
</evidence>
<dbReference type="InterPro" id="IPR036508">
    <property type="entry name" value="Chitin-bd_dom_sf"/>
</dbReference>
<dbReference type="Gene3D" id="2.170.140.10">
    <property type="entry name" value="Chitin binding domain"/>
    <property type="match status" value="1"/>
</dbReference>
<dbReference type="GO" id="GO:0005576">
    <property type="term" value="C:extracellular region"/>
    <property type="evidence" value="ECO:0007669"/>
    <property type="project" value="InterPro"/>
</dbReference>
<proteinExistence type="predicted"/>
<dbReference type="SUPFAM" id="SSF57625">
    <property type="entry name" value="Invertebrate chitin-binding proteins"/>
    <property type="match status" value="1"/>
</dbReference>
<evidence type="ECO:0000259" key="2">
    <source>
        <dbReference type="PROSITE" id="PS50940"/>
    </source>
</evidence>
<dbReference type="AlphaFoldDB" id="A0A1N7QLR4"/>
<accession>A0A1N7QLR4</accession>
<dbReference type="PROSITE" id="PS50940">
    <property type="entry name" value="CHIT_BIND_II"/>
    <property type="match status" value="1"/>
</dbReference>
<feature type="signal peptide" evidence="1">
    <location>
        <begin position="1"/>
        <end position="19"/>
    </location>
</feature>
<gene>
    <name evidence="3" type="ORF">SAMN05421788_10612</name>
</gene>
<sequence length="85" mass="9276">MRKLTLILLLLLTATVLNANPVGFCPEEDGELPVLLPDDIHCEVFYVCDSGVPVAFECQGGTFFNCASNVCVFPEDMADCPCLYN</sequence>
<dbReference type="RefSeq" id="WP_076380240.1">
    <property type="nucleotide sequence ID" value="NZ_AP017422.1"/>
</dbReference>
<name>A0A1N7QLR4_9BACT</name>
<dbReference type="Pfam" id="PF01607">
    <property type="entry name" value="CBM_14"/>
    <property type="match status" value="1"/>
</dbReference>
<evidence type="ECO:0000313" key="4">
    <source>
        <dbReference type="Proteomes" id="UP000186917"/>
    </source>
</evidence>